<dbReference type="InterPro" id="IPR017853">
    <property type="entry name" value="GH"/>
</dbReference>
<dbReference type="FunFam" id="3.20.20.80:FF:000131">
    <property type="entry name" value="Glycoside hydrolase superfamily"/>
    <property type="match status" value="1"/>
</dbReference>
<evidence type="ECO:0000256" key="1">
    <source>
        <dbReference type="ARBA" id="ARBA00005641"/>
    </source>
</evidence>
<dbReference type="GeneID" id="13396535"/>
<feature type="domain" description="Heterokaryon incompatibility" evidence="6">
    <location>
        <begin position="870"/>
        <end position="1031"/>
    </location>
</feature>
<dbReference type="OMA" id="AACRYFA"/>
<dbReference type="InParanoid" id="F9XMU4"/>
<dbReference type="KEGG" id="ztr:MYCGRDRAFT_111224"/>
<evidence type="ECO:0000313" key="9">
    <source>
        <dbReference type="Proteomes" id="UP000008062"/>
    </source>
</evidence>
<evidence type="ECO:0000259" key="6">
    <source>
        <dbReference type="Pfam" id="PF06985"/>
    </source>
</evidence>
<dbReference type="PROSITE" id="PS00659">
    <property type="entry name" value="GLYCOSYL_HYDROL_F5"/>
    <property type="match status" value="1"/>
</dbReference>
<proteinExistence type="inferred from homology"/>
<name>F9XMU4_ZYMTI</name>
<dbReference type="EMBL" id="CM001206">
    <property type="protein sequence ID" value="EGP83301.1"/>
    <property type="molecule type" value="Genomic_DNA"/>
</dbReference>
<dbReference type="OrthoDB" id="9971853at2759"/>
<dbReference type="AlphaFoldDB" id="F9XMU4"/>
<evidence type="ECO:0000259" key="7">
    <source>
        <dbReference type="Pfam" id="PF18564"/>
    </source>
</evidence>
<sequence>MPSHRLRIDGATFRDSADRQVTLHGINIAGDSKLPAAPDIPSHTREHFFEGDDVSFVNRPFALSEAHTHFSRLRRWGFNTIRYIFTWEALEHAGPGNYDEDFIKHTINTLRVAQEYGFYVFMDPHQDVWSRFTGGSGAPMWTIYACGLDPKKLMDTEASLVQNTWPDPAQYPKMVWATNYTRLAVQTIFTLFFSGKEFAPKCVIDGKNIQDYLQEHFVGACKHLATRIHEAGDLEGETVIGYETVNEPNKGYYGHPDLSKIPKDQKLRKATTPTGFQAMLTGSGRAVEIETWEFGGLGPYKSGTQLVDPKGTSAWLDPGNWDDSTYGWKRSPDWKLGECIWAQHGVWDPKTNELLRPQYFAKHPSTGETLDQDVWTNTDFMDYYKHHTSAMRSVWSDCFLLIQPSPFEIPPEIKGTPEGDDANTIFASHFYDGITLITKKWNRYWNVDVLGVLRGRYSSPAFAIRLGETAIRKCFRDQLSSIRQEGIDNMGVHPCLFTEIGIPYDMDNQHAYKTGDYSSQSAAIDANFFAIEGSQVQGLTWWVYTASNSHYWGDQWNGEDLSIYSSEDRPLPSPVIAASKSTLSLDPASPSYSASHTSDPITPGSLNKTLTTDSMTPSASSNPPGDAPQGFRAAEAYTRPYPIAVAGNLTSYGFDLKSCTFTLALSAPRPIDANSPTEIFLPSFHFPSTPGATHVQASGGKWEIRVVDGEGEAPRQVLRWWHGEGEQKLEVKGVVRKRGVVEKEDDEDDGWLGAYWRFGKGYLGQHTRERIRTSCSDYIANLPTTPHRNFMPTLLVPLDKLACQRISAMVCDGDGSAPYAASAIMATGLYFPLDSSRREIRLLTIFPSNDFDSRIECQLQTKSLDDDIEYEAMSYCWGAPIFAEMILVNGFEVKITDNFHQGLRHFRSHGIAKAELPIWIDAVCINQCDVDERGSQVSMMSSIYREAVRVHIWLGGPSMVPKEAMRALAHLNEAATRNYQHDFHGGSAMSDRLDLTERWPRSDSEEGLQDLRDILLIMRNPYWRRTWVLQEAAAAIHAVYTETTNKSSCWDSRMIKYQKDLAMKPSSRNLDAMTRRCLSCRLAI</sequence>
<comment type="similarity">
    <text evidence="1">Belongs to the glycosyl hydrolase 5 (cellulase A) family.</text>
</comment>
<dbReference type="GO" id="GO:1904462">
    <property type="term" value="P:ergosteryl 3-beta-D-glucoside catabolic process"/>
    <property type="evidence" value="ECO:0007669"/>
    <property type="project" value="TreeGrafter"/>
</dbReference>
<dbReference type="Pfam" id="PF18564">
    <property type="entry name" value="Glyco_hydro_5_C"/>
    <property type="match status" value="1"/>
</dbReference>
<feature type="compositionally biased region" description="Polar residues" evidence="4">
    <location>
        <begin position="583"/>
        <end position="623"/>
    </location>
</feature>
<dbReference type="eggNOG" id="ENOG502QPU8">
    <property type="taxonomic scope" value="Eukaryota"/>
</dbReference>
<dbReference type="FunFam" id="3.20.20.80:FF:000174">
    <property type="entry name" value="YIR007W-like protein"/>
    <property type="match status" value="1"/>
</dbReference>
<evidence type="ECO:0000313" key="8">
    <source>
        <dbReference type="EMBL" id="EGP83301.1"/>
    </source>
</evidence>
<dbReference type="Pfam" id="PF00150">
    <property type="entry name" value="Cellulase"/>
    <property type="match status" value="1"/>
</dbReference>
<dbReference type="GO" id="GO:0050295">
    <property type="term" value="F:steryl-beta-glucosidase activity"/>
    <property type="evidence" value="ECO:0007669"/>
    <property type="project" value="TreeGrafter"/>
</dbReference>
<dbReference type="PANTHER" id="PTHR31308">
    <property type="match status" value="1"/>
</dbReference>
<evidence type="ECO:0000256" key="4">
    <source>
        <dbReference type="SAM" id="MobiDB-lite"/>
    </source>
</evidence>
<reference evidence="8 9" key="1">
    <citation type="journal article" date="2011" name="PLoS Genet.">
        <title>Finished genome of the fungal wheat pathogen Mycosphaerella graminicola reveals dispensome structure, chromosome plasticity, and stealth pathogenesis.</title>
        <authorList>
            <person name="Goodwin S.B."/>
            <person name="Ben M'barek S."/>
            <person name="Dhillon B."/>
            <person name="Wittenberg A.H.J."/>
            <person name="Crane C.F."/>
            <person name="Hane J.K."/>
            <person name="Foster A.J."/>
            <person name="Van der Lee T.A.J."/>
            <person name="Grimwood J."/>
            <person name="Aerts A."/>
            <person name="Antoniw J."/>
            <person name="Bailey A."/>
            <person name="Bluhm B."/>
            <person name="Bowler J."/>
            <person name="Bristow J."/>
            <person name="van der Burgt A."/>
            <person name="Canto-Canche B."/>
            <person name="Churchill A.C.L."/>
            <person name="Conde-Ferraez L."/>
            <person name="Cools H.J."/>
            <person name="Coutinho P.M."/>
            <person name="Csukai M."/>
            <person name="Dehal P."/>
            <person name="De Wit P."/>
            <person name="Donzelli B."/>
            <person name="van de Geest H.C."/>
            <person name="van Ham R.C.H.J."/>
            <person name="Hammond-Kosack K.E."/>
            <person name="Henrissat B."/>
            <person name="Kilian A."/>
            <person name="Kobayashi A.K."/>
            <person name="Koopmann E."/>
            <person name="Kourmpetis Y."/>
            <person name="Kuzniar A."/>
            <person name="Lindquist E."/>
            <person name="Lombard V."/>
            <person name="Maliepaard C."/>
            <person name="Martins N."/>
            <person name="Mehrabi R."/>
            <person name="Nap J.P.H."/>
            <person name="Ponomarenko A."/>
            <person name="Rudd J.J."/>
            <person name="Salamov A."/>
            <person name="Schmutz J."/>
            <person name="Schouten H.J."/>
            <person name="Shapiro H."/>
            <person name="Stergiopoulos I."/>
            <person name="Torriani S.F.F."/>
            <person name="Tu H."/>
            <person name="de Vries R.P."/>
            <person name="Waalwijk C."/>
            <person name="Ware S.B."/>
            <person name="Wiebenga A."/>
            <person name="Zwiers L.-H."/>
            <person name="Oliver R.P."/>
            <person name="Grigoriev I.V."/>
            <person name="Kema G.H.J."/>
        </authorList>
    </citation>
    <scope>NUCLEOTIDE SEQUENCE [LARGE SCALE GENOMIC DNA]</scope>
    <source>
        <strain evidence="9">CBS 115943 / IPO323</strain>
    </source>
</reference>
<dbReference type="SUPFAM" id="SSF51445">
    <property type="entry name" value="(Trans)glycosidases"/>
    <property type="match status" value="1"/>
</dbReference>
<dbReference type="InterPro" id="IPR052066">
    <property type="entry name" value="Glycosphingolipid_Hydrolases"/>
</dbReference>
<keyword evidence="9" id="KW-1185">Reference proteome</keyword>
<protein>
    <recommendedName>
        <fullName evidence="10">Glycoside hydrolase family 5 protein</fullName>
    </recommendedName>
</protein>
<keyword evidence="2" id="KW-0378">Hydrolase</keyword>
<dbReference type="HOGENOM" id="CLU_009024_0_1_1"/>
<evidence type="ECO:0000256" key="2">
    <source>
        <dbReference type="ARBA" id="ARBA00022801"/>
    </source>
</evidence>
<dbReference type="FunCoup" id="F9XMU4">
    <property type="interactions" value="14"/>
</dbReference>
<dbReference type="RefSeq" id="XP_003848325.1">
    <property type="nucleotide sequence ID" value="XM_003848277.1"/>
</dbReference>
<accession>F9XMU4</accession>
<dbReference type="InterPro" id="IPR013780">
    <property type="entry name" value="Glyco_hydro_b"/>
</dbReference>
<feature type="domain" description="Glycoside hydrolase family 5 C-terminal" evidence="7">
    <location>
        <begin position="639"/>
        <end position="731"/>
    </location>
</feature>
<dbReference type="InterPro" id="IPR010730">
    <property type="entry name" value="HET"/>
</dbReference>
<dbReference type="GO" id="GO:0000272">
    <property type="term" value="P:polysaccharide catabolic process"/>
    <property type="evidence" value="ECO:0007669"/>
    <property type="project" value="InterPro"/>
</dbReference>
<dbReference type="PANTHER" id="PTHR31308:SF5">
    <property type="entry name" value="ERGOSTERYL-BETA-GLUCOSIDASE"/>
    <property type="match status" value="1"/>
</dbReference>
<dbReference type="Gene3D" id="2.60.40.1180">
    <property type="entry name" value="Golgi alpha-mannosidase II"/>
    <property type="match status" value="1"/>
</dbReference>
<organism evidence="8 9">
    <name type="scientific">Zymoseptoria tritici (strain CBS 115943 / IPO323)</name>
    <name type="common">Speckled leaf blotch fungus</name>
    <name type="synonym">Septoria tritici</name>
    <dbReference type="NCBI Taxonomy" id="336722"/>
    <lineage>
        <taxon>Eukaryota</taxon>
        <taxon>Fungi</taxon>
        <taxon>Dikarya</taxon>
        <taxon>Ascomycota</taxon>
        <taxon>Pezizomycotina</taxon>
        <taxon>Dothideomycetes</taxon>
        <taxon>Dothideomycetidae</taxon>
        <taxon>Mycosphaerellales</taxon>
        <taxon>Mycosphaerellaceae</taxon>
        <taxon>Zymoseptoria</taxon>
    </lineage>
</organism>
<dbReference type="Proteomes" id="UP000008062">
    <property type="component" value="Chromosome 11"/>
</dbReference>
<dbReference type="Pfam" id="PF06985">
    <property type="entry name" value="HET"/>
    <property type="match status" value="1"/>
</dbReference>
<evidence type="ECO:0008006" key="10">
    <source>
        <dbReference type="Google" id="ProtNLM"/>
    </source>
</evidence>
<keyword evidence="3" id="KW-0326">Glycosidase</keyword>
<dbReference type="Gene3D" id="3.20.20.80">
    <property type="entry name" value="Glycosidases"/>
    <property type="match status" value="2"/>
</dbReference>
<feature type="region of interest" description="Disordered" evidence="4">
    <location>
        <begin position="583"/>
        <end position="631"/>
    </location>
</feature>
<dbReference type="InterPro" id="IPR001547">
    <property type="entry name" value="Glyco_hydro_5"/>
</dbReference>
<dbReference type="InterPro" id="IPR041036">
    <property type="entry name" value="GH5_C"/>
</dbReference>
<evidence type="ECO:0000256" key="3">
    <source>
        <dbReference type="ARBA" id="ARBA00023295"/>
    </source>
</evidence>
<feature type="domain" description="Glycoside hydrolase family 5" evidence="5">
    <location>
        <begin position="66"/>
        <end position="129"/>
    </location>
</feature>
<evidence type="ECO:0000259" key="5">
    <source>
        <dbReference type="Pfam" id="PF00150"/>
    </source>
</evidence>
<gene>
    <name evidence="8" type="ORF">MYCGRDRAFT_111224</name>
</gene>
<dbReference type="InterPro" id="IPR018087">
    <property type="entry name" value="Glyco_hydro_5_CS"/>
</dbReference>